<dbReference type="RefSeq" id="WP_210223772.1">
    <property type="nucleotide sequence ID" value="NZ_CP072801.1"/>
</dbReference>
<evidence type="ECO:0000313" key="1">
    <source>
        <dbReference type="EMBL" id="QTR47505.1"/>
    </source>
</evidence>
<name>A0ABX7X314_9GAMM</name>
<proteinExistence type="predicted"/>
<keyword evidence="2" id="KW-1185">Reference proteome</keyword>
<organism evidence="1 2">
    <name type="scientific">Thiothrix litoralis</name>
    <dbReference type="NCBI Taxonomy" id="2891210"/>
    <lineage>
        <taxon>Bacteria</taxon>
        <taxon>Pseudomonadati</taxon>
        <taxon>Pseudomonadota</taxon>
        <taxon>Gammaproteobacteria</taxon>
        <taxon>Thiotrichales</taxon>
        <taxon>Thiotrichaceae</taxon>
        <taxon>Thiothrix</taxon>
    </lineage>
</organism>
<dbReference type="EMBL" id="CP072801">
    <property type="protein sequence ID" value="QTR47505.1"/>
    <property type="molecule type" value="Genomic_DNA"/>
</dbReference>
<reference evidence="1 2" key="1">
    <citation type="submission" date="2021-04" db="EMBL/GenBank/DDBJ databases">
        <title>Genomics, taxonomy and metabolism of representatives of sulfur bacteria of the genus Thiothrix: Thiothrix fructosivorans QT, Thiothrix unzii A1T and three new species, Thiothrix subterranea sp. nov., Thiothrix litoralis sp. nov. and 'Candidatus Thiothrix anitrata' sp. nov.</title>
        <authorList>
            <person name="Ravin N.V."/>
            <person name="Smolyakov D."/>
            <person name="Rudenko T.S."/>
            <person name="Mardanov A.V."/>
            <person name="Beletsky A.V."/>
            <person name="Markov N.D."/>
            <person name="Fomenkov A.I."/>
            <person name="Roberts R.J."/>
            <person name="Karnachuk O.V."/>
            <person name="Novikov A."/>
            <person name="Grabovich M.Y."/>
        </authorList>
    </citation>
    <scope>NUCLEOTIDE SEQUENCE [LARGE SCALE GENOMIC DNA]</scope>
    <source>
        <strain evidence="1 2">AS</strain>
    </source>
</reference>
<protein>
    <submittedName>
        <fullName evidence="1">Prevent-host-death family protein</fullName>
    </submittedName>
</protein>
<sequence>MQTLLSRKSISMTELREPAKVIAQAGNCPVAILNRSQVVGYFVPVAAISPAPLVTAGADELGAVLARRRTAIAATLKYLEDK</sequence>
<evidence type="ECO:0000313" key="2">
    <source>
        <dbReference type="Proteomes" id="UP000672039"/>
    </source>
</evidence>
<gene>
    <name evidence="1" type="ORF">J9253_06100</name>
</gene>
<accession>A0ABX7X314</accession>
<dbReference type="Proteomes" id="UP000672039">
    <property type="component" value="Chromosome"/>
</dbReference>